<feature type="compositionally biased region" description="Polar residues" evidence="1">
    <location>
        <begin position="8"/>
        <end position="23"/>
    </location>
</feature>
<reference evidence="3" key="1">
    <citation type="journal article" date="2010" name="Nat. Biotechnol.">
        <title>Draft genome sequence of the oilseed species Ricinus communis.</title>
        <authorList>
            <person name="Chan A.P."/>
            <person name="Crabtree J."/>
            <person name="Zhao Q."/>
            <person name="Lorenzi H."/>
            <person name="Orvis J."/>
            <person name="Puiu D."/>
            <person name="Melake-Berhan A."/>
            <person name="Jones K.M."/>
            <person name="Redman J."/>
            <person name="Chen G."/>
            <person name="Cahoon E.B."/>
            <person name="Gedil M."/>
            <person name="Stanke M."/>
            <person name="Haas B.J."/>
            <person name="Wortman J.R."/>
            <person name="Fraser-Liggett C.M."/>
            <person name="Ravel J."/>
            <person name="Rabinowicz P.D."/>
        </authorList>
    </citation>
    <scope>NUCLEOTIDE SEQUENCE [LARGE SCALE GENOMIC DNA]</scope>
    <source>
        <strain evidence="3">cv. Hale</strain>
    </source>
</reference>
<dbReference type="AlphaFoldDB" id="B9TGY1"/>
<gene>
    <name evidence="2" type="ORF">RCOM_1850010</name>
</gene>
<evidence type="ECO:0000313" key="3">
    <source>
        <dbReference type="Proteomes" id="UP000008311"/>
    </source>
</evidence>
<proteinExistence type="predicted"/>
<sequence>MQAGRDTPSATAFSTGSIAPSSVPISRISFPATAPSRAASSKVFRPFRAALKSRPRCRCMPPG</sequence>
<feature type="region of interest" description="Disordered" evidence="1">
    <location>
        <begin position="1"/>
        <end position="23"/>
    </location>
</feature>
<evidence type="ECO:0000256" key="1">
    <source>
        <dbReference type="SAM" id="MobiDB-lite"/>
    </source>
</evidence>
<dbReference type="EMBL" id="EQ981063">
    <property type="protein sequence ID" value="EEF24885.1"/>
    <property type="molecule type" value="Genomic_DNA"/>
</dbReference>
<name>B9TGY1_RICCO</name>
<dbReference type="Proteomes" id="UP000008311">
    <property type="component" value="Unassembled WGS sequence"/>
</dbReference>
<protein>
    <submittedName>
        <fullName evidence="2">Uncharacterized protein</fullName>
    </submittedName>
</protein>
<accession>B9TGY1</accession>
<evidence type="ECO:0000313" key="2">
    <source>
        <dbReference type="EMBL" id="EEF24885.1"/>
    </source>
</evidence>
<dbReference type="InParanoid" id="B9TGY1"/>
<organism evidence="2 3">
    <name type="scientific">Ricinus communis</name>
    <name type="common">Castor bean</name>
    <dbReference type="NCBI Taxonomy" id="3988"/>
    <lineage>
        <taxon>Eukaryota</taxon>
        <taxon>Viridiplantae</taxon>
        <taxon>Streptophyta</taxon>
        <taxon>Embryophyta</taxon>
        <taxon>Tracheophyta</taxon>
        <taxon>Spermatophyta</taxon>
        <taxon>Magnoliopsida</taxon>
        <taxon>eudicotyledons</taxon>
        <taxon>Gunneridae</taxon>
        <taxon>Pentapetalae</taxon>
        <taxon>rosids</taxon>
        <taxon>fabids</taxon>
        <taxon>Malpighiales</taxon>
        <taxon>Euphorbiaceae</taxon>
        <taxon>Acalyphoideae</taxon>
        <taxon>Acalypheae</taxon>
        <taxon>Ricinus</taxon>
    </lineage>
</organism>
<keyword evidence="3" id="KW-1185">Reference proteome</keyword>